<evidence type="ECO:0000256" key="5">
    <source>
        <dbReference type="ARBA" id="ARBA00023125"/>
    </source>
</evidence>
<dbReference type="Proteomes" id="UP000594454">
    <property type="component" value="Chromosome 4"/>
</dbReference>
<feature type="compositionally biased region" description="Basic and acidic residues" evidence="11">
    <location>
        <begin position="653"/>
        <end position="677"/>
    </location>
</feature>
<dbReference type="GO" id="GO:0005634">
    <property type="term" value="C:nucleus"/>
    <property type="evidence" value="ECO:0007669"/>
    <property type="project" value="UniProtKB-SubCell"/>
</dbReference>
<reference evidence="14 15" key="1">
    <citation type="submission" date="2020-11" db="EMBL/GenBank/DDBJ databases">
        <authorList>
            <person name="Wallbank WR R."/>
            <person name="Pardo Diaz C."/>
            <person name="Kozak K."/>
            <person name="Martin S."/>
            <person name="Jiggins C."/>
            <person name="Moest M."/>
            <person name="Warren A I."/>
            <person name="Generalovic N T."/>
            <person name="Byers J.R.P. K."/>
            <person name="Montejo-Kovacevich G."/>
            <person name="Yen C E."/>
        </authorList>
    </citation>
    <scope>NUCLEOTIDE SEQUENCE [LARGE SCALE GENOMIC DNA]</scope>
</reference>
<evidence type="ECO:0000256" key="3">
    <source>
        <dbReference type="ARBA" id="ARBA00022473"/>
    </source>
</evidence>
<evidence type="ECO:0000256" key="4">
    <source>
        <dbReference type="ARBA" id="ARBA00023015"/>
    </source>
</evidence>
<dbReference type="PANTHER" id="PTHR46892">
    <property type="entry name" value="VISUAL SYSTEM HOMEOBOX 2"/>
    <property type="match status" value="1"/>
</dbReference>
<keyword evidence="8 9" id="KW-0539">Nucleus</keyword>
<evidence type="ECO:0000259" key="12">
    <source>
        <dbReference type="PROSITE" id="PS50071"/>
    </source>
</evidence>
<evidence type="ECO:0000256" key="10">
    <source>
        <dbReference type="RuleBase" id="RU000682"/>
    </source>
</evidence>
<dbReference type="InterPro" id="IPR021852">
    <property type="entry name" value="DUF3456"/>
</dbReference>
<evidence type="ECO:0000256" key="11">
    <source>
        <dbReference type="SAM" id="MobiDB-lite"/>
    </source>
</evidence>
<dbReference type="Pfam" id="PF11938">
    <property type="entry name" value="DUF3456"/>
    <property type="match status" value="1"/>
</dbReference>
<evidence type="ECO:0000256" key="8">
    <source>
        <dbReference type="ARBA" id="ARBA00023242"/>
    </source>
</evidence>
<keyword evidence="6 9" id="KW-0371">Homeobox</keyword>
<feature type="compositionally biased region" description="Basic and acidic residues" evidence="11">
    <location>
        <begin position="311"/>
        <end position="320"/>
    </location>
</feature>
<proteinExistence type="inferred from homology"/>
<dbReference type="InterPro" id="IPR017970">
    <property type="entry name" value="Homeobox_CS"/>
</dbReference>
<dbReference type="InterPro" id="IPR001356">
    <property type="entry name" value="HD"/>
</dbReference>
<keyword evidence="3" id="KW-0217">Developmental protein</keyword>
<evidence type="ECO:0000313" key="14">
    <source>
        <dbReference type="EMBL" id="CAD7087493.1"/>
    </source>
</evidence>
<evidence type="ECO:0000313" key="15">
    <source>
        <dbReference type="Proteomes" id="UP000594454"/>
    </source>
</evidence>
<dbReference type="InterPro" id="IPR023339">
    <property type="entry name" value="CVC"/>
</dbReference>
<evidence type="ECO:0000259" key="13">
    <source>
        <dbReference type="PROSITE" id="PS51496"/>
    </source>
</evidence>
<dbReference type="AlphaFoldDB" id="A0A7R8UUX4"/>
<dbReference type="GO" id="GO:0000981">
    <property type="term" value="F:DNA-binding transcription factor activity, RNA polymerase II-specific"/>
    <property type="evidence" value="ECO:0007669"/>
    <property type="project" value="InterPro"/>
</dbReference>
<dbReference type="GO" id="GO:1990837">
    <property type="term" value="F:sequence-specific double-stranded DNA binding"/>
    <property type="evidence" value="ECO:0007669"/>
    <property type="project" value="TreeGrafter"/>
</dbReference>
<accession>A0A7R8UUX4</accession>
<dbReference type="InterPro" id="IPR052294">
    <property type="entry name" value="VSX_homeobox_regulators"/>
</dbReference>
<dbReference type="PROSITE" id="PS50071">
    <property type="entry name" value="HOMEOBOX_2"/>
    <property type="match status" value="1"/>
</dbReference>
<dbReference type="CDD" id="cd00086">
    <property type="entry name" value="homeodomain"/>
    <property type="match status" value="1"/>
</dbReference>
<keyword evidence="15" id="KW-1185">Reference proteome</keyword>
<evidence type="ECO:0000256" key="6">
    <source>
        <dbReference type="ARBA" id="ARBA00023155"/>
    </source>
</evidence>
<sequence>MQAKMRTPFAIQEILGLGVGRQTNNNSPPPLNATLSPISADNDSLSPGITGGGGGNGGCPPGPYQLPVFNPASFYAAAGYEQNQLNAAAHHHHMTTLAAAAYLRGFLPPGFNPPHEFRGHFQQHFAGQFDQSRGDFNGLTSPDEHCGHGGIGNGSSLAGEHCSAAAAAAAAALVVGHHGDGLSPGGSSKKKNKRRHGRTIFTSNQLDDLEKAFKEAHYPDVSARETLSMKTGLPEDRIQVWFQNRRAKWRKTEKCWGHSTKMAEYGLYGAMVRHSLPLPDTILKSAKDDESVAPWLLGMHKKSLEAAEILKSDESDRETPTSDDTNTSYSASSTHNSPISSFSISRLLFDAPKKQEENATHQEMSEIYMQIIRTKKRKLKSKTSKMHFKQISNKLIQSSDIAANNIKFYGGLEILIKDINQRLPSLPELLERPNVKITKSSVLCNLIINQEQGSDMFAAILIAFLLVSAVSSGPEEQEGVKYASKCEVCKILATELQDKLSETGKSHDVIELGYSLDDVKPKKRTEYRKSELRLLESLDNVCERILEYNLHKERRDSTRFAKGMSQTFSALHGLVNKGVKVELGIPYELWDKPPVEVTNMKSQCEDLVEKYEDSIENWYFKHQDSKPLIKYLCEERALKNQDSKCLYEIMDESKKEGSGDEGGSQEKKAKNKGEKKSGGSAKNADSKEKPGKLKGEAGDEDSQQQTKTDKDEL</sequence>
<keyword evidence="5 9" id="KW-0238">DNA-binding</keyword>
<feature type="domain" description="CVC" evidence="13">
    <location>
        <begin position="254"/>
        <end position="305"/>
    </location>
</feature>
<dbReference type="PANTHER" id="PTHR46892:SF3">
    <property type="entry name" value="VISUAL SYSTEM HOMEOBOX 2"/>
    <property type="match status" value="1"/>
</dbReference>
<evidence type="ECO:0000256" key="9">
    <source>
        <dbReference type="PROSITE-ProRule" id="PRU00108"/>
    </source>
</evidence>
<evidence type="ECO:0000256" key="7">
    <source>
        <dbReference type="ARBA" id="ARBA00023163"/>
    </source>
</evidence>
<evidence type="ECO:0000256" key="1">
    <source>
        <dbReference type="ARBA" id="ARBA00004123"/>
    </source>
</evidence>
<dbReference type="EMBL" id="LR899012">
    <property type="protein sequence ID" value="CAD7087493.1"/>
    <property type="molecule type" value="Genomic_DNA"/>
</dbReference>
<comment type="subcellular location">
    <subcellularLocation>
        <location evidence="1 9 10">Nucleus</location>
    </subcellularLocation>
</comment>
<comment type="similarity">
    <text evidence="2">Belongs to the paired homeobox family.</text>
</comment>
<dbReference type="Gene3D" id="1.10.10.60">
    <property type="entry name" value="Homeodomain-like"/>
    <property type="match status" value="1"/>
</dbReference>
<keyword evidence="7" id="KW-0804">Transcription</keyword>
<dbReference type="PROSITE" id="PS51496">
    <property type="entry name" value="CVC"/>
    <property type="match status" value="1"/>
</dbReference>
<feature type="compositionally biased region" description="Basic and acidic residues" evidence="11">
    <location>
        <begin position="684"/>
        <end position="697"/>
    </location>
</feature>
<name>A0A7R8UUX4_HERIL</name>
<feature type="region of interest" description="Disordered" evidence="11">
    <location>
        <begin position="653"/>
        <end position="713"/>
    </location>
</feature>
<protein>
    <submittedName>
        <fullName evidence="14">Uncharacterized protein</fullName>
    </submittedName>
</protein>
<dbReference type="FunFam" id="1.10.10.60:FF:000383">
    <property type="entry name" value="box A-binding factor"/>
    <property type="match status" value="1"/>
</dbReference>
<dbReference type="PROSITE" id="PS00027">
    <property type="entry name" value="HOMEOBOX_1"/>
    <property type="match status" value="1"/>
</dbReference>
<evidence type="ECO:0000256" key="2">
    <source>
        <dbReference type="ARBA" id="ARBA00005733"/>
    </source>
</evidence>
<feature type="region of interest" description="Disordered" evidence="11">
    <location>
        <begin position="311"/>
        <end position="338"/>
    </location>
</feature>
<dbReference type="OrthoDB" id="6159439at2759"/>
<dbReference type="Pfam" id="PF00046">
    <property type="entry name" value="Homeodomain"/>
    <property type="match status" value="1"/>
</dbReference>
<dbReference type="SUPFAM" id="SSF46689">
    <property type="entry name" value="Homeodomain-like"/>
    <property type="match status" value="1"/>
</dbReference>
<feature type="compositionally biased region" description="Polar residues" evidence="11">
    <location>
        <begin position="322"/>
        <end position="338"/>
    </location>
</feature>
<keyword evidence="4" id="KW-0805">Transcription regulation</keyword>
<feature type="DNA-binding region" description="Homeobox" evidence="9">
    <location>
        <begin position="194"/>
        <end position="253"/>
    </location>
</feature>
<organism evidence="14 15">
    <name type="scientific">Hermetia illucens</name>
    <name type="common">Black soldier fly</name>
    <dbReference type="NCBI Taxonomy" id="343691"/>
    <lineage>
        <taxon>Eukaryota</taxon>
        <taxon>Metazoa</taxon>
        <taxon>Ecdysozoa</taxon>
        <taxon>Arthropoda</taxon>
        <taxon>Hexapoda</taxon>
        <taxon>Insecta</taxon>
        <taxon>Pterygota</taxon>
        <taxon>Neoptera</taxon>
        <taxon>Endopterygota</taxon>
        <taxon>Diptera</taxon>
        <taxon>Brachycera</taxon>
        <taxon>Stratiomyomorpha</taxon>
        <taxon>Stratiomyidae</taxon>
        <taxon>Hermetiinae</taxon>
        <taxon>Hermetia</taxon>
    </lineage>
</organism>
<dbReference type="SMART" id="SM00389">
    <property type="entry name" value="HOX"/>
    <property type="match status" value="1"/>
</dbReference>
<feature type="domain" description="Homeobox" evidence="12">
    <location>
        <begin position="192"/>
        <end position="252"/>
    </location>
</feature>
<gene>
    <name evidence="14" type="ORF">HERILL_LOCUS10198</name>
</gene>
<dbReference type="InterPro" id="IPR009057">
    <property type="entry name" value="Homeodomain-like_sf"/>
</dbReference>
<dbReference type="InParanoid" id="A0A7R8UUX4"/>